<name>X6LDC0_RETFI</name>
<comment type="caution">
    <text evidence="5">The sequence shown here is derived from an EMBL/GenBank/DDBJ whole genome shotgun (WGS) entry which is preliminary data.</text>
</comment>
<evidence type="ECO:0000256" key="4">
    <source>
        <dbReference type="SAM" id="Coils"/>
    </source>
</evidence>
<evidence type="ECO:0000313" key="5">
    <source>
        <dbReference type="EMBL" id="ETN98744.1"/>
    </source>
</evidence>
<proteinExistence type="predicted"/>
<keyword evidence="6" id="KW-1185">Reference proteome</keyword>
<dbReference type="PANTHER" id="PTHR19848">
    <property type="entry name" value="WD40 REPEAT PROTEIN"/>
    <property type="match status" value="1"/>
</dbReference>
<evidence type="ECO:0000256" key="2">
    <source>
        <dbReference type="ARBA" id="ARBA00022737"/>
    </source>
</evidence>
<dbReference type="InterPro" id="IPR036322">
    <property type="entry name" value="WD40_repeat_dom_sf"/>
</dbReference>
<dbReference type="Gene3D" id="2.130.10.10">
    <property type="entry name" value="YVTN repeat-like/Quinoprotein amine dehydrogenase"/>
    <property type="match status" value="2"/>
</dbReference>
<organism evidence="5 6">
    <name type="scientific">Reticulomyxa filosa</name>
    <dbReference type="NCBI Taxonomy" id="46433"/>
    <lineage>
        <taxon>Eukaryota</taxon>
        <taxon>Sar</taxon>
        <taxon>Rhizaria</taxon>
        <taxon>Retaria</taxon>
        <taxon>Foraminifera</taxon>
        <taxon>Monothalamids</taxon>
        <taxon>Reticulomyxidae</taxon>
        <taxon>Reticulomyxa</taxon>
    </lineage>
</organism>
<dbReference type="AlphaFoldDB" id="X6LDC0"/>
<dbReference type="InterPro" id="IPR015943">
    <property type="entry name" value="WD40/YVTN_repeat-like_dom_sf"/>
</dbReference>
<dbReference type="PROSITE" id="PS50082">
    <property type="entry name" value="WD_REPEATS_2"/>
    <property type="match status" value="1"/>
</dbReference>
<evidence type="ECO:0000313" key="6">
    <source>
        <dbReference type="Proteomes" id="UP000023152"/>
    </source>
</evidence>
<evidence type="ECO:0000256" key="3">
    <source>
        <dbReference type="PROSITE-ProRule" id="PRU00221"/>
    </source>
</evidence>
<dbReference type="SMART" id="SM00320">
    <property type="entry name" value="WD40"/>
    <property type="match status" value="2"/>
</dbReference>
<accession>X6LDC0</accession>
<keyword evidence="2" id="KW-0677">Repeat</keyword>
<feature type="repeat" description="WD" evidence="3">
    <location>
        <begin position="491"/>
        <end position="534"/>
    </location>
</feature>
<keyword evidence="4" id="KW-0175">Coiled coil</keyword>
<dbReference type="EMBL" id="ASPP01045889">
    <property type="protein sequence ID" value="ETN98744.1"/>
    <property type="molecule type" value="Genomic_DNA"/>
</dbReference>
<sequence length="703" mass="81570">MYSSFKTITKNRASNTLSDTIRERDETISKLNTQSKELNEVRELLIMRSKELNEAREFLIMLQHKKQKKHQLQKFAQEIKDQKDKIDSLNVEKSAMFEKIEVCDSLKQTNAQLSSEVRELGERICKLTIGVGIESEFPSVNNIATTYKGISDNYRLNLTSEIITQLEDNEKINEKIKEKYAISFLARFSHCVSFSVLLLSYQFVNSYWEDQLQYLQTLFGINKETAQRYFQTTFQEQFNSSFTQLHQQGKQFINLNLRELLSKENQHFGHLFDSIDNKITEQEEKEGGNKMNSQKNKLIESCLRSMWSCVLSRPSLKPYPLESASNPQLNHEIQSKNIKIVKEFLGNEDDCSNIGYFTWPSLILCDTNDLLSIPITACYTSFDVTAFNGNNAPQSNTQSDRQTTLNDQSTSCPNVADNIEKVCLFLIKKTKWNRQNKKPRKKLNIFNQYTSYVGRVNILPYRYYKRRRVPYSTLNDTLDFFGDIENTERMCNRYIDDIYAFEFSPVNGNQYLCSGSRDNILDLWDVETSKLYIFSEHRNTFRCVDFSLQDSNSNDKSGKIGTISGNEYTICPGLYDNIIRLWDTEMLQKFIVFKDENSVTGTKYELRGLGTSGTNTMPELDDNTVHLWNSQSDKQSPVFNGHKREVYAVEFFPFAVNNTEVYGSSNVMFSEPFVLDIQQIRKNCAPLMEIKDYRPCLNFSLKG</sequence>
<dbReference type="InterPro" id="IPR001680">
    <property type="entry name" value="WD40_rpt"/>
</dbReference>
<keyword evidence="1 3" id="KW-0853">WD repeat</keyword>
<evidence type="ECO:0000256" key="1">
    <source>
        <dbReference type="ARBA" id="ARBA00022574"/>
    </source>
</evidence>
<reference evidence="5 6" key="1">
    <citation type="journal article" date="2013" name="Curr. Biol.">
        <title>The Genome of the Foraminiferan Reticulomyxa filosa.</title>
        <authorList>
            <person name="Glockner G."/>
            <person name="Hulsmann N."/>
            <person name="Schleicher M."/>
            <person name="Noegel A.A."/>
            <person name="Eichinger L."/>
            <person name="Gallinger C."/>
            <person name="Pawlowski J."/>
            <person name="Sierra R."/>
            <person name="Euteneuer U."/>
            <person name="Pillet L."/>
            <person name="Moustafa A."/>
            <person name="Platzer M."/>
            <person name="Groth M."/>
            <person name="Szafranski K."/>
            <person name="Schliwa M."/>
        </authorList>
    </citation>
    <scope>NUCLEOTIDE SEQUENCE [LARGE SCALE GENOMIC DNA]</scope>
</reference>
<feature type="coiled-coil region" evidence="4">
    <location>
        <begin position="65"/>
        <end position="123"/>
    </location>
</feature>
<dbReference type="PANTHER" id="PTHR19848:SF8">
    <property type="entry name" value="F-BOX AND WD REPEAT DOMAIN CONTAINING 7"/>
    <property type="match status" value="1"/>
</dbReference>
<gene>
    <name evidence="5" type="ORF">RFI_38740</name>
</gene>
<dbReference type="SUPFAM" id="SSF50978">
    <property type="entry name" value="WD40 repeat-like"/>
    <property type="match status" value="1"/>
</dbReference>
<protein>
    <submittedName>
        <fullName evidence="5">Uncharacterized protein</fullName>
    </submittedName>
</protein>
<dbReference type="Proteomes" id="UP000023152">
    <property type="component" value="Unassembled WGS sequence"/>
</dbReference>